<dbReference type="AlphaFoldDB" id="A0A132BRG2"/>
<sequence length="192" mass="20301">MMAWNGLVGQSIPDVVAETLAEPVVDRAVSGARMIYRLPVTGAAGLSIPKQYRGGSWDWVIVNGGGNDLWLGCGCDSCDAKLDRMISADGAAGEIAELVQRIRRNGARVIYIGYLRVPGRSSPISGCRDEGDILDARLAAMAAADAGVTFLPFADLVPDGDLSFHALDRVHPSPKASRLIGQRIAATIEAAR</sequence>
<dbReference type="InterPro" id="IPR013830">
    <property type="entry name" value="SGNH_hydro"/>
</dbReference>
<feature type="domain" description="SGNH hydrolase-type esterase" evidence="1">
    <location>
        <begin position="11"/>
        <end position="178"/>
    </location>
</feature>
<name>A0A132BRG2_9RHOB</name>
<protein>
    <recommendedName>
        <fullName evidence="1">SGNH hydrolase-type esterase domain-containing protein</fullName>
    </recommendedName>
</protein>
<gene>
    <name evidence="2" type="ORF">TRIHO_41830</name>
</gene>
<organism evidence="2 3">
    <name type="scientific">Tritonibacter horizontis</name>
    <dbReference type="NCBI Taxonomy" id="1768241"/>
    <lineage>
        <taxon>Bacteria</taxon>
        <taxon>Pseudomonadati</taxon>
        <taxon>Pseudomonadota</taxon>
        <taxon>Alphaproteobacteria</taxon>
        <taxon>Rhodobacterales</taxon>
        <taxon>Paracoccaceae</taxon>
        <taxon>Tritonibacter</taxon>
    </lineage>
</organism>
<dbReference type="SUPFAM" id="SSF52266">
    <property type="entry name" value="SGNH hydrolase"/>
    <property type="match status" value="1"/>
</dbReference>
<dbReference type="InterPro" id="IPR036514">
    <property type="entry name" value="SGNH_hydro_sf"/>
</dbReference>
<evidence type="ECO:0000313" key="3">
    <source>
        <dbReference type="Proteomes" id="UP000068382"/>
    </source>
</evidence>
<reference evidence="2 3" key="1">
    <citation type="submission" date="2015-12" db="EMBL/GenBank/DDBJ databases">
        <title>Genome sequence of the marine Rhodobacteraceae strain O3.65, Candidatus Tritonibacter horizontis.</title>
        <authorList>
            <person name="Poehlein A."/>
            <person name="Giebel H.A."/>
            <person name="Voget S."/>
            <person name="Brinkhoff T."/>
        </authorList>
    </citation>
    <scope>NUCLEOTIDE SEQUENCE [LARGE SCALE GENOMIC DNA]</scope>
    <source>
        <strain evidence="2 3">O3.65</strain>
    </source>
</reference>
<proteinExistence type="predicted"/>
<dbReference type="Pfam" id="PF13472">
    <property type="entry name" value="Lipase_GDSL_2"/>
    <property type="match status" value="1"/>
</dbReference>
<dbReference type="PATRIC" id="fig|1768241.3.peg.4372"/>
<dbReference type="GO" id="GO:0016788">
    <property type="term" value="F:hydrolase activity, acting on ester bonds"/>
    <property type="evidence" value="ECO:0007669"/>
    <property type="project" value="UniProtKB-ARBA"/>
</dbReference>
<dbReference type="EMBL" id="LPUY01000132">
    <property type="protein sequence ID" value="KUP90953.1"/>
    <property type="molecule type" value="Genomic_DNA"/>
</dbReference>
<accession>A0A132BRG2</accession>
<dbReference type="CDD" id="cd00229">
    <property type="entry name" value="SGNH_hydrolase"/>
    <property type="match status" value="1"/>
</dbReference>
<comment type="caution">
    <text evidence="2">The sequence shown here is derived from an EMBL/GenBank/DDBJ whole genome shotgun (WGS) entry which is preliminary data.</text>
</comment>
<evidence type="ECO:0000259" key="1">
    <source>
        <dbReference type="Pfam" id="PF13472"/>
    </source>
</evidence>
<dbReference type="Proteomes" id="UP000068382">
    <property type="component" value="Unassembled WGS sequence"/>
</dbReference>
<dbReference type="Gene3D" id="3.40.50.1110">
    <property type="entry name" value="SGNH hydrolase"/>
    <property type="match status" value="1"/>
</dbReference>
<evidence type="ECO:0000313" key="2">
    <source>
        <dbReference type="EMBL" id="KUP90953.1"/>
    </source>
</evidence>
<keyword evidence="3" id="KW-1185">Reference proteome</keyword>